<evidence type="ECO:0000313" key="3">
    <source>
        <dbReference type="EMBL" id="AFN74558.1"/>
    </source>
</evidence>
<protein>
    <submittedName>
        <fullName evidence="3">Oxidoreductase, short chain dehydrogenase/reductase family</fullName>
    </submittedName>
</protein>
<dbReference type="CDD" id="cd05327">
    <property type="entry name" value="retinol-DH_like_SDR_c_like"/>
    <property type="match status" value="1"/>
</dbReference>
<dbReference type="PRINTS" id="PR00080">
    <property type="entry name" value="SDRFAMILY"/>
</dbReference>
<dbReference type="AlphaFoldDB" id="I6ZZY7"/>
<evidence type="ECO:0000256" key="1">
    <source>
        <dbReference type="ARBA" id="ARBA00023002"/>
    </source>
</evidence>
<dbReference type="SUPFAM" id="SSF51735">
    <property type="entry name" value="NAD(P)-binding Rossmann-fold domains"/>
    <property type="match status" value="1"/>
</dbReference>
<dbReference type="eggNOG" id="COG1028">
    <property type="taxonomic scope" value="Bacteria"/>
</dbReference>
<dbReference type="PANTHER" id="PTHR43157:SF31">
    <property type="entry name" value="PHOSPHATIDYLINOSITOL-GLYCAN BIOSYNTHESIS CLASS F PROTEIN"/>
    <property type="match status" value="1"/>
</dbReference>
<dbReference type="HOGENOM" id="CLU_010194_44_5_10"/>
<keyword evidence="4" id="KW-1185">Reference proteome</keyword>
<gene>
    <name evidence="3" type="ordered locus">MROS_1321</name>
</gene>
<sequence>MSGKTILITGSTDGIGKQTADELAKRGHHIIIHGRNRNRIDATVGELTRKYSKVNIDGIGADFSSLRNVVKLSDEIKQNYPHINVLINNAGVYSQKKTLTEDGYELTFAVNHLAHMLLTWLLLDAIAEPGRIINVSSIAHQNGKLDWNNLNAEILYDPYGAYALSKLANIIFTIELANRLKNKKQITVNALHPGVIDTKLLRAGFSIKGDTLEKGAETSVYLADSEEVANISGAYFIDKKQARPSSVCYDESLRKKLWDVSCEMIEKATGIKIVV</sequence>
<proteinExistence type="inferred from homology"/>
<name>I6ZZY7_MELRP</name>
<evidence type="ECO:0000313" key="4">
    <source>
        <dbReference type="Proteomes" id="UP000009011"/>
    </source>
</evidence>
<dbReference type="RefSeq" id="WP_014855993.1">
    <property type="nucleotide sequence ID" value="NC_018178.1"/>
</dbReference>
<dbReference type="InterPro" id="IPR002347">
    <property type="entry name" value="SDR_fam"/>
</dbReference>
<accession>I6ZZY7</accession>
<dbReference type="GO" id="GO:0016491">
    <property type="term" value="F:oxidoreductase activity"/>
    <property type="evidence" value="ECO:0007669"/>
    <property type="project" value="UniProtKB-KW"/>
</dbReference>
<dbReference type="PATRIC" id="fig|1191523.3.peg.1408"/>
<dbReference type="EMBL" id="CP003557">
    <property type="protein sequence ID" value="AFN74558.1"/>
    <property type="molecule type" value="Genomic_DNA"/>
</dbReference>
<evidence type="ECO:0000256" key="2">
    <source>
        <dbReference type="RuleBase" id="RU000363"/>
    </source>
</evidence>
<dbReference type="STRING" id="1191523.MROS_1321"/>
<keyword evidence="1" id="KW-0560">Oxidoreductase</keyword>
<dbReference type="Gene3D" id="3.40.50.720">
    <property type="entry name" value="NAD(P)-binding Rossmann-like Domain"/>
    <property type="match status" value="1"/>
</dbReference>
<dbReference type="OrthoDB" id="597510at2"/>
<dbReference type="PANTHER" id="PTHR43157">
    <property type="entry name" value="PHOSPHATIDYLINOSITOL-GLYCAN BIOSYNTHESIS CLASS F PROTEIN-RELATED"/>
    <property type="match status" value="1"/>
</dbReference>
<comment type="similarity">
    <text evidence="2">Belongs to the short-chain dehydrogenases/reductases (SDR) family.</text>
</comment>
<dbReference type="Pfam" id="PF00106">
    <property type="entry name" value="adh_short"/>
    <property type="match status" value="1"/>
</dbReference>
<organism evidence="3 4">
    <name type="scientific">Melioribacter roseus (strain DSM 23840 / JCM 17771 / VKM B-2668 / P3M-2)</name>
    <dbReference type="NCBI Taxonomy" id="1191523"/>
    <lineage>
        <taxon>Bacteria</taxon>
        <taxon>Pseudomonadati</taxon>
        <taxon>Ignavibacteriota</taxon>
        <taxon>Ignavibacteria</taxon>
        <taxon>Ignavibacteriales</taxon>
        <taxon>Melioribacteraceae</taxon>
        <taxon>Melioribacter</taxon>
    </lineage>
</organism>
<dbReference type="PRINTS" id="PR00081">
    <property type="entry name" value="GDHRDH"/>
</dbReference>
<dbReference type="KEGG" id="mro:MROS_1321"/>
<dbReference type="Proteomes" id="UP000009011">
    <property type="component" value="Chromosome"/>
</dbReference>
<reference evidence="3 4" key="1">
    <citation type="journal article" date="2013" name="PLoS ONE">
        <title>Genomic analysis of Melioribacter roseus, facultatively anaerobic organotrophic bacterium representing a novel deep lineage within Bacteriodetes/Chlorobi group.</title>
        <authorList>
            <person name="Kadnikov V.V."/>
            <person name="Mardanov A.V."/>
            <person name="Podosokorskaya O.A."/>
            <person name="Gavrilov S.N."/>
            <person name="Kublanov I.V."/>
            <person name="Beletsky A.V."/>
            <person name="Bonch-Osmolovskaya E.A."/>
            <person name="Ravin N.V."/>
        </authorList>
    </citation>
    <scope>NUCLEOTIDE SEQUENCE [LARGE SCALE GENOMIC DNA]</scope>
    <source>
        <strain evidence="4">JCM 17771 / P3M-2</strain>
    </source>
</reference>
<dbReference type="InterPro" id="IPR036291">
    <property type="entry name" value="NAD(P)-bd_dom_sf"/>
</dbReference>